<evidence type="ECO:0000313" key="2">
    <source>
        <dbReference type="EMBL" id="MFC6170235.1"/>
    </source>
</evidence>
<keyword evidence="3" id="KW-1185">Reference proteome</keyword>
<dbReference type="InterPro" id="IPR016977">
    <property type="entry name" value="ComGF"/>
</dbReference>
<dbReference type="Proteomes" id="UP001596289">
    <property type="component" value="Unassembled WGS sequence"/>
</dbReference>
<accession>A0ABW1RBI9</accession>
<evidence type="ECO:0000256" key="1">
    <source>
        <dbReference type="SAM" id="Phobius"/>
    </source>
</evidence>
<protein>
    <submittedName>
        <fullName evidence="2">Competence type IV pilus minor pilin ComGF</fullName>
    </submittedName>
</protein>
<keyword evidence="1" id="KW-1133">Transmembrane helix</keyword>
<organism evidence="2 3">
    <name type="scientific">Loigolactobacillus jiayinensis</name>
    <dbReference type="NCBI Taxonomy" id="2486016"/>
    <lineage>
        <taxon>Bacteria</taxon>
        <taxon>Bacillati</taxon>
        <taxon>Bacillota</taxon>
        <taxon>Bacilli</taxon>
        <taxon>Lactobacillales</taxon>
        <taxon>Lactobacillaceae</taxon>
        <taxon>Loigolactobacillus</taxon>
    </lineage>
</organism>
<name>A0ABW1RBI9_9LACO</name>
<gene>
    <name evidence="2" type="primary">comGF</name>
    <name evidence="2" type="ORF">ACFQGP_06540</name>
</gene>
<proteinExistence type="predicted"/>
<keyword evidence="1" id="KW-0472">Membrane</keyword>
<feature type="transmembrane region" description="Helical" evidence="1">
    <location>
        <begin position="12"/>
        <end position="31"/>
    </location>
</feature>
<dbReference type="EMBL" id="JBHSSL010000035">
    <property type="protein sequence ID" value="MFC6170235.1"/>
    <property type="molecule type" value="Genomic_DNA"/>
</dbReference>
<reference evidence="3" key="1">
    <citation type="journal article" date="2019" name="Int. J. Syst. Evol. Microbiol.">
        <title>The Global Catalogue of Microorganisms (GCM) 10K type strain sequencing project: providing services to taxonomists for standard genome sequencing and annotation.</title>
        <authorList>
            <consortium name="The Broad Institute Genomics Platform"/>
            <consortium name="The Broad Institute Genome Sequencing Center for Infectious Disease"/>
            <person name="Wu L."/>
            <person name="Ma J."/>
        </authorList>
    </citation>
    <scope>NUCLEOTIDE SEQUENCE [LARGE SCALE GENOMIC DNA]</scope>
    <source>
        <strain evidence="3">CCM 8904</strain>
    </source>
</reference>
<evidence type="ECO:0000313" key="3">
    <source>
        <dbReference type="Proteomes" id="UP001596289"/>
    </source>
</evidence>
<dbReference type="RefSeq" id="WP_125551617.1">
    <property type="nucleotide sequence ID" value="NZ_JBHSSL010000035.1"/>
</dbReference>
<dbReference type="NCBIfam" id="NF041002">
    <property type="entry name" value="pilin_ComGF"/>
    <property type="match status" value="1"/>
</dbReference>
<sequence length="150" mass="17492">MQKLLGRAPAAFTLLETIIALLVFSLTLSLLQTELKQVPRVLQQTFVEEDIRWHMADRQFTNFIAGANFEKSEHNKIYFYQPAKNKHYRIEPYKQMIRLMGEKQGHMPLLIGAEKVTLSYQAPFIKLTVIMDSGRQYQDEFYLPPAKEAK</sequence>
<keyword evidence="1" id="KW-0812">Transmembrane</keyword>
<comment type="caution">
    <text evidence="2">The sequence shown here is derived from an EMBL/GenBank/DDBJ whole genome shotgun (WGS) entry which is preliminary data.</text>
</comment>
<dbReference type="Pfam" id="PF15980">
    <property type="entry name" value="ComGF"/>
    <property type="match status" value="1"/>
</dbReference>